<feature type="domain" description="DinB-like" evidence="1">
    <location>
        <begin position="27"/>
        <end position="150"/>
    </location>
</feature>
<keyword evidence="3" id="KW-1185">Reference proteome</keyword>
<evidence type="ECO:0000313" key="3">
    <source>
        <dbReference type="Proteomes" id="UP000505355"/>
    </source>
</evidence>
<dbReference type="EMBL" id="CP054139">
    <property type="protein sequence ID" value="QKJ31891.1"/>
    <property type="molecule type" value="Genomic_DNA"/>
</dbReference>
<gene>
    <name evidence="2" type="ORF">HQ865_19690</name>
</gene>
<dbReference type="Pfam" id="PF12867">
    <property type="entry name" value="DinB_2"/>
    <property type="match status" value="1"/>
</dbReference>
<reference evidence="2 3" key="1">
    <citation type="submission" date="2020-05" db="EMBL/GenBank/DDBJ databases">
        <title>Mucilaginibacter mali sp. nov.</title>
        <authorList>
            <person name="Kim H.S."/>
            <person name="Lee K.C."/>
            <person name="Suh M.K."/>
            <person name="Kim J.-S."/>
            <person name="Han K.-I."/>
            <person name="Eom M.K."/>
            <person name="Shin Y.K."/>
            <person name="Lee J.-S."/>
        </authorList>
    </citation>
    <scope>NUCLEOTIDE SEQUENCE [LARGE SCALE GENOMIC DNA]</scope>
    <source>
        <strain evidence="2 3">G2-14</strain>
    </source>
</reference>
<organism evidence="2 3">
    <name type="scientific">Mucilaginibacter mali</name>
    <dbReference type="NCBI Taxonomy" id="2740462"/>
    <lineage>
        <taxon>Bacteria</taxon>
        <taxon>Pseudomonadati</taxon>
        <taxon>Bacteroidota</taxon>
        <taxon>Sphingobacteriia</taxon>
        <taxon>Sphingobacteriales</taxon>
        <taxon>Sphingobacteriaceae</taxon>
        <taxon>Mucilaginibacter</taxon>
    </lineage>
</organism>
<dbReference type="KEGG" id="mmab:HQ865_19690"/>
<accession>A0A7D4QAB6</accession>
<dbReference type="SUPFAM" id="SSF109854">
    <property type="entry name" value="DinB/YfiT-like putative metalloenzymes"/>
    <property type="match status" value="1"/>
</dbReference>
<proteinExistence type="predicted"/>
<dbReference type="Gene3D" id="1.20.120.450">
    <property type="entry name" value="dinb family like domain"/>
    <property type="match status" value="1"/>
</dbReference>
<dbReference type="RefSeq" id="WP_173416545.1">
    <property type="nucleotide sequence ID" value="NZ_CP054139.1"/>
</dbReference>
<evidence type="ECO:0000259" key="1">
    <source>
        <dbReference type="Pfam" id="PF12867"/>
    </source>
</evidence>
<dbReference type="Proteomes" id="UP000505355">
    <property type="component" value="Chromosome"/>
</dbReference>
<protein>
    <submittedName>
        <fullName evidence="2">DinB family protein</fullName>
    </submittedName>
</protein>
<dbReference type="InterPro" id="IPR024775">
    <property type="entry name" value="DinB-like"/>
</dbReference>
<sequence>MKTADKLIQEFEKVFSGQPWYGPSIYEILDRVTFDSAYEKPSPAAHNAAEIILHMLSWTEEVMDRLNGMTAGTPSSGDWPEPGAPDEQKWKLWISDLKLANANLIRTIRDLPEEQWDELIDDRRGEEPVTTHAELVYSFIQHQIYHAGQIAILVKIVNG</sequence>
<dbReference type="InterPro" id="IPR034660">
    <property type="entry name" value="DinB/YfiT-like"/>
</dbReference>
<name>A0A7D4QAB6_9SPHI</name>
<evidence type="ECO:0000313" key="2">
    <source>
        <dbReference type="EMBL" id="QKJ31891.1"/>
    </source>
</evidence>
<dbReference type="AlphaFoldDB" id="A0A7D4QAB6"/>